<dbReference type="Gene3D" id="3.60.21.10">
    <property type="match status" value="1"/>
</dbReference>
<dbReference type="SUPFAM" id="SSF56300">
    <property type="entry name" value="Metallo-dependent phosphatases"/>
    <property type="match status" value="1"/>
</dbReference>
<sequence length="1258" mass="130984">MKVHRLTGGIAAVVAAGLLWSAPGIGYAEDHPVAGLALVDTTETVGPGISLNHVKSVDQRGWVDAQYLTINLADKAVSTDLLTSGPVASAGPLSTAANKAGAVAGVNGEFFDIGNSNAALGGEIQNGQLLKTADASGRQHVGVSKDGIAQLVDLAVDATATFAGSEHKVLTINAANGGGVPANGLVAYTPIWGEYSRNRGFTAVANGNIAEVLVRNDKVVSVSPTGPAGSGAIPADGFYLVGRDAAAAALRALQPGDALSLRYELANDLAKSMKFALGQGGTIVRGGKVVPGLDRSIAPRTALGFKDGGRTLVLATWDGPGGTGKGGVGIDREAQDLADRGVETAVNLDGGGSTTMVARALGENGATVRNNPSDGQERNDPNGVGVFVSPGDRKVHQLLLKPGAGQAAADGGLKVFPGMHRRLAVKAVDNHLTPVTVDPDRLVWKAQGGGTVKDGSLKAFHGPITVTASLGGVRGTQRVDVLGRLAGLELSTGRLSIPDATAANAVSVAVTGRDGQGYTAPVDPRDLTLDFDRSVVDVQALDGKLRITPLENAGTVLTISAAGREVKLPITVGVETKIVYDFDDDVLRRWNNNSTAPTTRSVDPDGLRIDFPAMRNVGISANGAANRIQVPGQPLRLRLRIKSSIDVPNGLAYVGLYDGNGKALGVYGTGLKAGPDYQNVTWTLPANTVYPISISSFQGINTSTAQQKPGTFVLDRFEADVPTSIDLPAQPDLVADPLVSTDGNLANGHGTWKFATLSDIQFTADSPALSQVATAALARIRKTRPDLVVLNGDITDRGLPQDLSLARKVLTDAGCDLIPVGQEPAPDSTPTGSTVPCYYVPGNHESYGLNNTQSDLTNFTNEFGQPYRTFDHKGTRFILLASSLGTLRTSAWDQLPMLKQALESAASDRSIRNVMVFAHHPVDDPEATKSSQFGDRDEVALIEKLLTKFRNSTRKGAAMVGSHAQVANVHRVEGVPYTVLPSSGKNPYGTPDRGGFTGWVDWSVDSRRTADQPWLEADVRAFAQSITLNAPTSLPAGTSTRLSGSIVQPEGVGNGTRVVPLRYPMSVHWSASSNVAIGSVDLARRTGKIAALDPATRTLTALRPGKITVSVTNDSMRPYTDEASLAPITTSATISIANTAAAAVFSAETPVFTNQAVEVGGQTKTVSVTNTGTEPLRIGAARLADGTPFHLDRDNCTTTTVAPGATCTVEVRFAPTTAGVTSTARLVFADDTDQAVGTVPLIGRSTSLDWDKTAVSAR</sequence>
<feature type="domain" description="Calcineurin-like phosphoesterase" evidence="1">
    <location>
        <begin position="754"/>
        <end position="934"/>
    </location>
</feature>
<accession>A0AAU7TN33</accession>
<evidence type="ECO:0000259" key="1">
    <source>
        <dbReference type="Pfam" id="PF00149"/>
    </source>
</evidence>
<gene>
    <name evidence="3" type="ORF">ABN611_16920</name>
</gene>
<evidence type="ECO:0000259" key="2">
    <source>
        <dbReference type="Pfam" id="PF09992"/>
    </source>
</evidence>
<dbReference type="Pfam" id="PF09992">
    <property type="entry name" value="NAGPA"/>
    <property type="match status" value="1"/>
</dbReference>
<feature type="domain" description="Phosphodiester glycosidase" evidence="2">
    <location>
        <begin position="210"/>
        <end position="387"/>
    </location>
</feature>
<evidence type="ECO:0000313" key="3">
    <source>
        <dbReference type="EMBL" id="XBV28068.1"/>
    </source>
</evidence>
<dbReference type="Pfam" id="PF00149">
    <property type="entry name" value="Metallophos"/>
    <property type="match status" value="1"/>
</dbReference>
<dbReference type="GO" id="GO:0005975">
    <property type="term" value="P:carbohydrate metabolic process"/>
    <property type="evidence" value="ECO:0007669"/>
    <property type="project" value="UniProtKB-ARBA"/>
</dbReference>
<protein>
    <submittedName>
        <fullName evidence="3">Phosphodiester glycosidase family protein</fullName>
    </submittedName>
</protein>
<dbReference type="GO" id="GO:0016798">
    <property type="term" value="F:hydrolase activity, acting on glycosyl bonds"/>
    <property type="evidence" value="ECO:0007669"/>
    <property type="project" value="UniProtKB-KW"/>
</dbReference>
<dbReference type="InterPro" id="IPR004843">
    <property type="entry name" value="Calcineurin-like_PHP"/>
</dbReference>
<dbReference type="InterPro" id="IPR018711">
    <property type="entry name" value="NAGPA"/>
</dbReference>
<dbReference type="AlphaFoldDB" id="A0AAU7TN33"/>
<organism evidence="3">
    <name type="scientific">Kribbella sp. HUAS MG21</name>
    <dbReference type="NCBI Taxonomy" id="3160966"/>
    <lineage>
        <taxon>Bacteria</taxon>
        <taxon>Bacillati</taxon>
        <taxon>Actinomycetota</taxon>
        <taxon>Actinomycetes</taxon>
        <taxon>Propionibacteriales</taxon>
        <taxon>Kribbellaceae</taxon>
        <taxon>Kribbella</taxon>
    </lineage>
</organism>
<dbReference type="EMBL" id="CP158165">
    <property type="protein sequence ID" value="XBV28068.1"/>
    <property type="molecule type" value="Genomic_DNA"/>
</dbReference>
<dbReference type="InterPro" id="IPR029052">
    <property type="entry name" value="Metallo-depent_PP-like"/>
</dbReference>
<dbReference type="PANTHER" id="PTHR40446:SF2">
    <property type="entry name" value="N-ACETYLGLUCOSAMINE-1-PHOSPHODIESTER ALPHA-N-ACETYLGLUCOSAMINIDASE"/>
    <property type="match status" value="1"/>
</dbReference>
<dbReference type="PANTHER" id="PTHR40446">
    <property type="entry name" value="N-ACETYLGLUCOSAMINE-1-PHOSPHODIESTER ALPHA-N-ACETYLGLUCOSAMINIDASE"/>
    <property type="match status" value="1"/>
</dbReference>
<keyword evidence="3" id="KW-0326">Glycosidase</keyword>
<dbReference type="InterPro" id="IPR013783">
    <property type="entry name" value="Ig-like_fold"/>
</dbReference>
<name>A0AAU7TN33_9ACTN</name>
<proteinExistence type="predicted"/>
<dbReference type="RefSeq" id="WP_350280842.1">
    <property type="nucleotide sequence ID" value="NZ_CP158165.1"/>
</dbReference>
<keyword evidence="3" id="KW-0378">Hydrolase</keyword>
<dbReference type="Gene3D" id="2.60.40.10">
    <property type="entry name" value="Immunoglobulins"/>
    <property type="match status" value="1"/>
</dbReference>
<reference evidence="3" key="1">
    <citation type="submission" date="2024-06" db="EMBL/GenBank/DDBJ databases">
        <title>Kribbella sp. strain HUAS MG21 genome sequences.</title>
        <authorList>
            <person name="Mo P."/>
        </authorList>
    </citation>
    <scope>NUCLEOTIDE SEQUENCE</scope>
    <source>
        <strain evidence="3">HUAS MG21</strain>
    </source>
</reference>